<dbReference type="AlphaFoldDB" id="A0A3N4IUB1"/>
<evidence type="ECO:0000259" key="4">
    <source>
        <dbReference type="Pfam" id="PF10342"/>
    </source>
</evidence>
<feature type="compositionally biased region" description="Low complexity" evidence="2">
    <location>
        <begin position="160"/>
        <end position="201"/>
    </location>
</feature>
<reference evidence="5 6" key="1">
    <citation type="journal article" date="2018" name="Nat. Ecol. Evol.">
        <title>Pezizomycetes genomes reveal the molecular basis of ectomycorrhizal truffle lifestyle.</title>
        <authorList>
            <person name="Murat C."/>
            <person name="Payen T."/>
            <person name="Noel B."/>
            <person name="Kuo A."/>
            <person name="Morin E."/>
            <person name="Chen J."/>
            <person name="Kohler A."/>
            <person name="Krizsan K."/>
            <person name="Balestrini R."/>
            <person name="Da Silva C."/>
            <person name="Montanini B."/>
            <person name="Hainaut M."/>
            <person name="Levati E."/>
            <person name="Barry K.W."/>
            <person name="Belfiori B."/>
            <person name="Cichocki N."/>
            <person name="Clum A."/>
            <person name="Dockter R.B."/>
            <person name="Fauchery L."/>
            <person name="Guy J."/>
            <person name="Iotti M."/>
            <person name="Le Tacon F."/>
            <person name="Lindquist E.A."/>
            <person name="Lipzen A."/>
            <person name="Malagnac F."/>
            <person name="Mello A."/>
            <person name="Molinier V."/>
            <person name="Miyauchi S."/>
            <person name="Poulain J."/>
            <person name="Riccioni C."/>
            <person name="Rubini A."/>
            <person name="Sitrit Y."/>
            <person name="Splivallo R."/>
            <person name="Traeger S."/>
            <person name="Wang M."/>
            <person name="Zifcakova L."/>
            <person name="Wipf D."/>
            <person name="Zambonelli A."/>
            <person name="Paolocci F."/>
            <person name="Nowrousian M."/>
            <person name="Ottonello S."/>
            <person name="Baldrian P."/>
            <person name="Spatafora J.W."/>
            <person name="Henrissat B."/>
            <person name="Nagy L.G."/>
            <person name="Aury J.M."/>
            <person name="Wincker P."/>
            <person name="Grigoriev I.V."/>
            <person name="Bonfante P."/>
            <person name="Martin F.M."/>
        </authorList>
    </citation>
    <scope>NUCLEOTIDE SEQUENCE [LARGE SCALE GENOMIC DNA]</scope>
    <source>
        <strain evidence="5 6">RN42</strain>
    </source>
</reference>
<feature type="domain" description="Yeast cell wall synthesis Kre9/Knh1-like N-terminal" evidence="4">
    <location>
        <begin position="34"/>
        <end position="121"/>
    </location>
</feature>
<feature type="chain" id="PRO_5018194179" description="Yeast cell wall synthesis Kre9/Knh1-like N-terminal domain-containing protein" evidence="3">
    <location>
        <begin position="19"/>
        <end position="253"/>
    </location>
</feature>
<evidence type="ECO:0000313" key="5">
    <source>
        <dbReference type="EMBL" id="RPA87851.1"/>
    </source>
</evidence>
<dbReference type="InterPro" id="IPR052982">
    <property type="entry name" value="SRP1/TIP1-like"/>
</dbReference>
<dbReference type="InterPro" id="IPR018466">
    <property type="entry name" value="Kre9/Knh1-like_N"/>
</dbReference>
<feature type="signal peptide" evidence="3">
    <location>
        <begin position="1"/>
        <end position="18"/>
    </location>
</feature>
<accession>A0A3N4IUB1</accession>
<proteinExistence type="predicted"/>
<organism evidence="5 6">
    <name type="scientific">Ascobolus immersus RN42</name>
    <dbReference type="NCBI Taxonomy" id="1160509"/>
    <lineage>
        <taxon>Eukaryota</taxon>
        <taxon>Fungi</taxon>
        <taxon>Dikarya</taxon>
        <taxon>Ascomycota</taxon>
        <taxon>Pezizomycotina</taxon>
        <taxon>Pezizomycetes</taxon>
        <taxon>Pezizales</taxon>
        <taxon>Ascobolaceae</taxon>
        <taxon>Ascobolus</taxon>
    </lineage>
</organism>
<gene>
    <name evidence="5" type="ORF">BJ508DRAFT_320836</name>
</gene>
<evidence type="ECO:0000313" key="6">
    <source>
        <dbReference type="Proteomes" id="UP000275078"/>
    </source>
</evidence>
<dbReference type="Proteomes" id="UP000275078">
    <property type="component" value="Unassembled WGS sequence"/>
</dbReference>
<protein>
    <recommendedName>
        <fullName evidence="4">Yeast cell wall synthesis Kre9/Knh1-like N-terminal domain-containing protein</fullName>
    </recommendedName>
</protein>
<dbReference type="OrthoDB" id="4094614at2759"/>
<feature type="compositionally biased region" description="Low complexity" evidence="2">
    <location>
        <begin position="126"/>
        <end position="150"/>
    </location>
</feature>
<dbReference type="PANTHER" id="PTHR40633:SF1">
    <property type="entry name" value="GPI ANCHORED SERINE-THREONINE RICH PROTEIN (AFU_ORTHOLOGUE AFUA_1G03630)"/>
    <property type="match status" value="1"/>
</dbReference>
<name>A0A3N4IUB1_ASCIM</name>
<dbReference type="PANTHER" id="PTHR40633">
    <property type="entry name" value="MATRIX PROTEIN, PUTATIVE (AFU_ORTHOLOGUE AFUA_8G05410)-RELATED"/>
    <property type="match status" value="1"/>
</dbReference>
<dbReference type="EMBL" id="ML119646">
    <property type="protein sequence ID" value="RPA87851.1"/>
    <property type="molecule type" value="Genomic_DNA"/>
</dbReference>
<feature type="region of interest" description="Disordered" evidence="2">
    <location>
        <begin position="124"/>
        <end position="223"/>
    </location>
</feature>
<evidence type="ECO:0000256" key="2">
    <source>
        <dbReference type="SAM" id="MobiDB-lite"/>
    </source>
</evidence>
<evidence type="ECO:0000256" key="1">
    <source>
        <dbReference type="ARBA" id="ARBA00022729"/>
    </source>
</evidence>
<keyword evidence="6" id="KW-1185">Reference proteome</keyword>
<dbReference type="Pfam" id="PF10342">
    <property type="entry name" value="Kre9_KNH"/>
    <property type="match status" value="1"/>
</dbReference>
<evidence type="ECO:0000256" key="3">
    <source>
        <dbReference type="SAM" id="SignalP"/>
    </source>
</evidence>
<sequence length="253" mass="25890">MKLSIVAIFSAVAAAVSAYTPPVGEPKGNPIGRPGLNEQVEAGKPFTITWSPTTEGTVSLVLLRGPTENVVPIATIVEGIANSGTFVWTPATTLEADVARYGIQIIVDGTGQFQYSTQFGIANDGAAAPAPEPTTTESKTTTKAPEPTTTETEKEEPTTTKKTSTPVPTTLSTTTVPANTTTSTTSTKATTSTEAATTTTEEATEEETEAPTTPSNGTDKPIKAPIQEESSAGKLAGSFGLVALVAGVVAFGL</sequence>
<keyword evidence="1 3" id="KW-0732">Signal</keyword>